<evidence type="ECO:0000256" key="1">
    <source>
        <dbReference type="ARBA" id="ARBA00005125"/>
    </source>
</evidence>
<keyword evidence="5" id="KW-0456">Lyase</keyword>
<accession>A0ABY5MNI3</accession>
<evidence type="ECO:0000256" key="3">
    <source>
        <dbReference type="SAM" id="MobiDB-lite"/>
    </source>
</evidence>
<feature type="region of interest" description="Disordered" evidence="3">
    <location>
        <begin position="1"/>
        <end position="20"/>
    </location>
</feature>
<dbReference type="PANTHER" id="PTHR43000">
    <property type="entry name" value="DTDP-D-GLUCOSE 4,6-DEHYDRATASE-RELATED"/>
    <property type="match status" value="1"/>
</dbReference>
<dbReference type="Gene3D" id="3.40.50.720">
    <property type="entry name" value="NAD(P)-binding Rossmann-like Domain"/>
    <property type="match status" value="1"/>
</dbReference>
<evidence type="ECO:0000313" key="5">
    <source>
        <dbReference type="EMBL" id="UUP18640.1"/>
    </source>
</evidence>
<dbReference type="InterPro" id="IPR001509">
    <property type="entry name" value="Epimerase_deHydtase"/>
</dbReference>
<dbReference type="RefSeq" id="WP_338530860.1">
    <property type="nucleotide sequence ID" value="NZ_CP030941.1"/>
</dbReference>
<dbReference type="EC" id="4.2.1.46" evidence="5"/>
<dbReference type="Proteomes" id="UP001342418">
    <property type="component" value="Chromosome"/>
</dbReference>
<evidence type="ECO:0000259" key="4">
    <source>
        <dbReference type="Pfam" id="PF01370"/>
    </source>
</evidence>
<protein>
    <submittedName>
        <fullName evidence="5">dTDP-glucose 4,6-dehydratase</fullName>
        <ecNumber evidence="5">4.2.1.46</ecNumber>
    </submittedName>
</protein>
<dbReference type="Gene3D" id="3.90.25.10">
    <property type="entry name" value="UDP-galactose 4-epimerase, domain 1"/>
    <property type="match status" value="1"/>
</dbReference>
<keyword evidence="6" id="KW-1185">Reference proteome</keyword>
<dbReference type="GO" id="GO:0008460">
    <property type="term" value="F:dTDP-glucose 4,6-dehydratase activity"/>
    <property type="evidence" value="ECO:0007669"/>
    <property type="project" value="UniProtKB-EC"/>
</dbReference>
<evidence type="ECO:0000313" key="6">
    <source>
        <dbReference type="Proteomes" id="UP001342418"/>
    </source>
</evidence>
<dbReference type="Pfam" id="PF01370">
    <property type="entry name" value="Epimerase"/>
    <property type="match status" value="1"/>
</dbReference>
<comment type="similarity">
    <text evidence="2">Belongs to the NAD(P)-dependent epimerase/dehydratase family.</text>
</comment>
<name>A0ABY5MNI3_9HYPH</name>
<dbReference type="EMBL" id="CP030941">
    <property type="protein sequence ID" value="UUP18640.1"/>
    <property type="molecule type" value="Genomic_DNA"/>
</dbReference>
<sequence length="347" mass="37089">MPDNDTRGRSSGADLPRNEPPAILVTGGAGFIGSHLVDALLSRHPRSTVTVLDAFTYAADPLHLAQAGSTGRLTIVRGSVEDRSLLGRLMKPGALVFHLAAESHVPRSFRDPGLFDRVNRQGTRNVLDAALHAGVDRVIHFSTDEVYGSRLSAADEAAPFAPSSPYARSKVAAEGEAEAMRRQGLDVTILRPSNVIGPRQHREKLLPCFIAKAMAGAPFPVEGDGRQQRTFLAVSDLVAAVGLVLERGARNGTYNVAGAESFDVRQVAQIVADVIGSPCSLTHVADRPANDLAYMLDGARLAGLGFQPRKGFRQSVRETANAMARFRLGHVPPLSPAYELRPTARVA</sequence>
<comment type="pathway">
    <text evidence="1">Bacterial outer membrane biogenesis; LPS O-antigen biosynthesis.</text>
</comment>
<gene>
    <name evidence="5" type="primary">strE_2</name>
    <name evidence="5" type="ORF">NTH_03123</name>
</gene>
<dbReference type="InterPro" id="IPR036291">
    <property type="entry name" value="NAD(P)-bd_dom_sf"/>
</dbReference>
<evidence type="ECO:0000256" key="2">
    <source>
        <dbReference type="ARBA" id="ARBA00007637"/>
    </source>
</evidence>
<reference evidence="5 6" key="1">
    <citation type="submission" date="2018-07" db="EMBL/GenBank/DDBJ databases">
        <title>Genome sequence of Nitratireductor thuwali#1536.</title>
        <authorList>
            <person name="Michoud G."/>
            <person name="Merlino G."/>
            <person name="Sefrji F.O."/>
            <person name="Daffonchio D."/>
        </authorList>
    </citation>
    <scope>NUCLEOTIDE SEQUENCE [LARGE SCALE GENOMIC DNA]</scope>
    <source>
        <strain evidence="6">Nit1536</strain>
    </source>
</reference>
<proteinExistence type="inferred from homology"/>
<organism evidence="5 6">
    <name type="scientific">Nitratireductor thuwali</name>
    <dbReference type="NCBI Taxonomy" id="2267699"/>
    <lineage>
        <taxon>Bacteria</taxon>
        <taxon>Pseudomonadati</taxon>
        <taxon>Pseudomonadota</taxon>
        <taxon>Alphaproteobacteria</taxon>
        <taxon>Hyphomicrobiales</taxon>
        <taxon>Phyllobacteriaceae</taxon>
        <taxon>Nitratireductor</taxon>
    </lineage>
</organism>
<dbReference type="SUPFAM" id="SSF51735">
    <property type="entry name" value="NAD(P)-binding Rossmann-fold domains"/>
    <property type="match status" value="1"/>
</dbReference>
<feature type="domain" description="NAD-dependent epimerase/dehydratase" evidence="4">
    <location>
        <begin position="23"/>
        <end position="257"/>
    </location>
</feature>